<proteinExistence type="predicted"/>
<evidence type="ECO:0000256" key="2">
    <source>
        <dbReference type="ARBA" id="ARBA00023125"/>
    </source>
</evidence>
<keyword evidence="3" id="KW-0804">Transcription</keyword>
<keyword evidence="2" id="KW-0238">DNA-binding</keyword>
<dbReference type="SUPFAM" id="SSF46689">
    <property type="entry name" value="Homeodomain-like"/>
    <property type="match status" value="1"/>
</dbReference>
<dbReference type="PANTHER" id="PTHR46796:SF6">
    <property type="entry name" value="ARAC SUBFAMILY"/>
    <property type="match status" value="1"/>
</dbReference>
<dbReference type="PANTHER" id="PTHR46796">
    <property type="entry name" value="HTH-TYPE TRANSCRIPTIONAL ACTIVATOR RHAS-RELATED"/>
    <property type="match status" value="1"/>
</dbReference>
<evidence type="ECO:0000256" key="1">
    <source>
        <dbReference type="ARBA" id="ARBA00023015"/>
    </source>
</evidence>
<dbReference type="PROSITE" id="PS00041">
    <property type="entry name" value="HTH_ARAC_FAMILY_1"/>
    <property type="match status" value="1"/>
</dbReference>
<dbReference type="AlphaFoldDB" id="A0A1M6XNX0"/>
<dbReference type="InterPro" id="IPR020449">
    <property type="entry name" value="Tscrpt_reg_AraC-type_HTH"/>
</dbReference>
<dbReference type="PROSITE" id="PS01124">
    <property type="entry name" value="HTH_ARAC_FAMILY_2"/>
    <property type="match status" value="1"/>
</dbReference>
<dbReference type="InterPro" id="IPR018062">
    <property type="entry name" value="HTH_AraC-typ_CS"/>
</dbReference>
<feature type="domain" description="HTH araC/xylS-type" evidence="4">
    <location>
        <begin position="216"/>
        <end position="317"/>
    </location>
</feature>
<evidence type="ECO:0000313" key="5">
    <source>
        <dbReference type="EMBL" id="SED00462.1"/>
    </source>
</evidence>
<name>A0A1M6XNX0_9BRAD</name>
<dbReference type="Gene3D" id="1.10.10.60">
    <property type="entry name" value="Homeodomain-like"/>
    <property type="match status" value="1"/>
</dbReference>
<dbReference type="InterPro" id="IPR035418">
    <property type="entry name" value="AraC-bd_2"/>
</dbReference>
<dbReference type="InterPro" id="IPR018060">
    <property type="entry name" value="HTH_AraC"/>
</dbReference>
<dbReference type="SMART" id="SM00342">
    <property type="entry name" value="HTH_ARAC"/>
    <property type="match status" value="1"/>
</dbReference>
<dbReference type="PRINTS" id="PR00032">
    <property type="entry name" value="HTHARAC"/>
</dbReference>
<dbReference type="GO" id="GO:0003700">
    <property type="term" value="F:DNA-binding transcription factor activity"/>
    <property type="evidence" value="ECO:0007669"/>
    <property type="project" value="InterPro"/>
</dbReference>
<keyword evidence="1" id="KW-0805">Transcription regulation</keyword>
<dbReference type="EMBL" id="FNTI01000001">
    <property type="protein sequence ID" value="SED00462.1"/>
    <property type="molecule type" value="Genomic_DNA"/>
</dbReference>
<dbReference type="InterPro" id="IPR050204">
    <property type="entry name" value="AraC_XylS_family_regulators"/>
</dbReference>
<dbReference type="Pfam" id="PF12833">
    <property type="entry name" value="HTH_18"/>
    <property type="match status" value="1"/>
</dbReference>
<evidence type="ECO:0000313" key="6">
    <source>
        <dbReference type="Proteomes" id="UP000183208"/>
    </source>
</evidence>
<organism evidence="5 6">
    <name type="scientific">Bradyrhizobium lablabi</name>
    <dbReference type="NCBI Taxonomy" id="722472"/>
    <lineage>
        <taxon>Bacteria</taxon>
        <taxon>Pseudomonadati</taxon>
        <taxon>Pseudomonadota</taxon>
        <taxon>Alphaproteobacteria</taxon>
        <taxon>Hyphomicrobiales</taxon>
        <taxon>Nitrobacteraceae</taxon>
        <taxon>Bradyrhizobium</taxon>
    </lineage>
</organism>
<dbReference type="InterPro" id="IPR009057">
    <property type="entry name" value="Homeodomain-like_sf"/>
</dbReference>
<evidence type="ECO:0000259" key="4">
    <source>
        <dbReference type="PROSITE" id="PS01124"/>
    </source>
</evidence>
<reference evidence="5 6" key="1">
    <citation type="submission" date="2016-10" db="EMBL/GenBank/DDBJ databases">
        <authorList>
            <person name="de Groot N.N."/>
        </authorList>
    </citation>
    <scope>NUCLEOTIDE SEQUENCE [LARGE SCALE GENOMIC DNA]</scope>
    <source>
        <strain evidence="5 6">GAS522</strain>
    </source>
</reference>
<dbReference type="GO" id="GO:0043565">
    <property type="term" value="F:sequence-specific DNA binding"/>
    <property type="evidence" value="ECO:0007669"/>
    <property type="project" value="InterPro"/>
</dbReference>
<accession>A0A1M6XNX0</accession>
<evidence type="ECO:0000256" key="3">
    <source>
        <dbReference type="ARBA" id="ARBA00023163"/>
    </source>
</evidence>
<dbReference type="Pfam" id="PF14525">
    <property type="entry name" value="AraC_binding_2"/>
    <property type="match status" value="1"/>
</dbReference>
<gene>
    <name evidence="5" type="ORF">SAMN05444171_2825</name>
</gene>
<dbReference type="Proteomes" id="UP000183208">
    <property type="component" value="Unassembled WGS sequence"/>
</dbReference>
<sequence length="317" mass="34556">MLLGTIFNAYKGPPTGAEYEAWREVACRAFCGVDIQPSEGGGIDCRLRIDPIDALVLAAPSGLSAQFSRTREILGDGRDDLVLVEAQWGSVPLLQGDKIIEMQGGQLCLTDMSVLGSIGHGPRGAFRTLGIPRQALLAAAPRAEDQLSIAISGHDVLRETIIRYQTLCGSQAPGLDAAGQRLMARHLVDLVALLFTSRPVRLEGPGEPGRASAQLDLIRADALRDLGNPALTLANLVRRYGLSERQAQRLFERSGNTFTEFVLEQRLLLARKLVTDPTQRHRKISDVAHMSGFSDLSYFNRAFRKRFGVSPTEIRAG</sequence>
<protein>
    <submittedName>
        <fullName evidence="5">Transcriptional regulator, AraC family</fullName>
    </submittedName>
</protein>